<comment type="caution">
    <text evidence="8">The sequence shown here is derived from an EMBL/GenBank/DDBJ whole genome shotgun (WGS) entry which is preliminary data.</text>
</comment>
<proteinExistence type="inferred from homology"/>
<dbReference type="InterPro" id="IPR004939">
    <property type="entry name" value="APC_su10/DOC_dom"/>
</dbReference>
<dbReference type="SUPFAM" id="SSF49785">
    <property type="entry name" value="Galactose-binding domain-like"/>
    <property type="match status" value="1"/>
</dbReference>
<dbReference type="GO" id="GO:0070979">
    <property type="term" value="P:protein K11-linked ubiquitination"/>
    <property type="evidence" value="ECO:0007669"/>
    <property type="project" value="TreeGrafter"/>
</dbReference>
<feature type="compositionally biased region" description="Polar residues" evidence="6">
    <location>
        <begin position="1"/>
        <end position="10"/>
    </location>
</feature>
<dbReference type="OrthoDB" id="24948at2759"/>
<sequence length="230" mass="26197">MSRFSDTSVPPAQESEDERYDDDSIHESEYETGADLTNTAKQDEEELFTTGIRKLEHLGLIDIGNLAAWSVSTNKQGFGIKELREDSPFSYWQSDGQQPHFITIHFTKKVTVERLSFYFNYQSDESYTPSKILVLAGTGEHDLTEVSSKEFFEPTGWQHIFFKGVRNDDLLKCYLIKICFLANHQNGKDSHVRSIKVFSPLSKNAMRSDIDTTLGVGFTSIKMLSESTIR</sequence>
<dbReference type="GO" id="GO:0031145">
    <property type="term" value="P:anaphase-promoting complex-dependent catabolic process"/>
    <property type="evidence" value="ECO:0007669"/>
    <property type="project" value="InterPro"/>
</dbReference>
<feature type="domain" description="DOC" evidence="7">
    <location>
        <begin position="39"/>
        <end position="224"/>
    </location>
</feature>
<dbReference type="Gene3D" id="2.60.120.260">
    <property type="entry name" value="Galactose-binding domain-like"/>
    <property type="match status" value="1"/>
</dbReference>
<keyword evidence="9" id="KW-1185">Reference proteome</keyword>
<reference evidence="8" key="2">
    <citation type="submission" date="2021-01" db="EMBL/GenBank/DDBJ databases">
        <authorList>
            <person name="Schikora-Tamarit M.A."/>
        </authorList>
    </citation>
    <scope>NUCLEOTIDE SEQUENCE</scope>
    <source>
        <strain evidence="8">CBS6075</strain>
    </source>
</reference>
<dbReference type="InterPro" id="IPR008979">
    <property type="entry name" value="Galactose-bd-like_sf"/>
</dbReference>
<dbReference type="PANTHER" id="PTHR12936:SF0">
    <property type="entry name" value="ANAPHASE-PROMOTING COMPLEX SUBUNIT 10"/>
    <property type="match status" value="1"/>
</dbReference>
<dbReference type="Pfam" id="PF03256">
    <property type="entry name" value="ANAPC10"/>
    <property type="match status" value="1"/>
</dbReference>
<dbReference type="Proteomes" id="UP000769157">
    <property type="component" value="Unassembled WGS sequence"/>
</dbReference>
<dbReference type="GeneID" id="70232003"/>
<comment type="similarity">
    <text evidence="1">Belongs to the APC10 family.</text>
</comment>
<evidence type="ECO:0000313" key="9">
    <source>
        <dbReference type="Proteomes" id="UP000769157"/>
    </source>
</evidence>
<keyword evidence="5" id="KW-0131">Cell cycle</keyword>
<dbReference type="RefSeq" id="XP_046064964.1">
    <property type="nucleotide sequence ID" value="XM_046204697.1"/>
</dbReference>
<evidence type="ECO:0000259" key="7">
    <source>
        <dbReference type="PROSITE" id="PS51284"/>
    </source>
</evidence>
<evidence type="ECO:0000313" key="8">
    <source>
        <dbReference type="EMBL" id="KAH3671849.1"/>
    </source>
</evidence>
<organism evidence="8 9">
    <name type="scientific">Ogataea philodendri</name>
    <dbReference type="NCBI Taxonomy" id="1378263"/>
    <lineage>
        <taxon>Eukaryota</taxon>
        <taxon>Fungi</taxon>
        <taxon>Dikarya</taxon>
        <taxon>Ascomycota</taxon>
        <taxon>Saccharomycotina</taxon>
        <taxon>Pichiomycetes</taxon>
        <taxon>Pichiales</taxon>
        <taxon>Pichiaceae</taxon>
        <taxon>Ogataea</taxon>
    </lineage>
</organism>
<evidence type="ECO:0000256" key="4">
    <source>
        <dbReference type="ARBA" id="ARBA00022786"/>
    </source>
</evidence>
<protein>
    <recommendedName>
        <fullName evidence="7">DOC domain-containing protein</fullName>
    </recommendedName>
</protein>
<keyword evidence="3" id="KW-0498">Mitosis</keyword>
<evidence type="ECO:0000256" key="5">
    <source>
        <dbReference type="ARBA" id="ARBA00023306"/>
    </source>
</evidence>
<dbReference type="PROSITE" id="PS51284">
    <property type="entry name" value="DOC"/>
    <property type="match status" value="1"/>
</dbReference>
<dbReference type="GO" id="GO:0051301">
    <property type="term" value="P:cell division"/>
    <property type="evidence" value="ECO:0007669"/>
    <property type="project" value="UniProtKB-KW"/>
</dbReference>
<feature type="region of interest" description="Disordered" evidence="6">
    <location>
        <begin position="1"/>
        <end position="32"/>
    </location>
</feature>
<dbReference type="EMBL" id="JAEUBE010000042">
    <property type="protein sequence ID" value="KAH3671849.1"/>
    <property type="molecule type" value="Genomic_DNA"/>
</dbReference>
<accession>A0A9P8PIG2</accession>
<gene>
    <name evidence="8" type="ORF">OGAPHI_000035</name>
</gene>
<dbReference type="CDD" id="cd08366">
    <property type="entry name" value="APC10"/>
    <property type="match status" value="1"/>
</dbReference>
<dbReference type="SMART" id="SM01337">
    <property type="entry name" value="APC10"/>
    <property type="match status" value="1"/>
</dbReference>
<keyword evidence="2" id="KW-0132">Cell division</keyword>
<dbReference type="AlphaFoldDB" id="A0A9P8PIG2"/>
<dbReference type="InterPro" id="IPR016901">
    <property type="entry name" value="APC10/Doc1"/>
</dbReference>
<evidence type="ECO:0000256" key="3">
    <source>
        <dbReference type="ARBA" id="ARBA00022776"/>
    </source>
</evidence>
<keyword evidence="4" id="KW-0833">Ubl conjugation pathway</keyword>
<evidence type="ECO:0000256" key="1">
    <source>
        <dbReference type="ARBA" id="ARBA00006762"/>
    </source>
</evidence>
<evidence type="ECO:0000256" key="2">
    <source>
        <dbReference type="ARBA" id="ARBA00022618"/>
    </source>
</evidence>
<evidence type="ECO:0000256" key="6">
    <source>
        <dbReference type="SAM" id="MobiDB-lite"/>
    </source>
</evidence>
<dbReference type="PANTHER" id="PTHR12936">
    <property type="entry name" value="ANAPHASE-PROMOTING COMPLEX 10"/>
    <property type="match status" value="1"/>
</dbReference>
<dbReference type="GO" id="GO:0005680">
    <property type="term" value="C:anaphase-promoting complex"/>
    <property type="evidence" value="ECO:0007669"/>
    <property type="project" value="InterPro"/>
</dbReference>
<name>A0A9P8PIG2_9ASCO</name>
<reference evidence="8" key="1">
    <citation type="journal article" date="2021" name="Open Biol.">
        <title>Shared evolutionary footprints suggest mitochondrial oxidative damage underlies multiple complex I losses in fungi.</title>
        <authorList>
            <person name="Schikora-Tamarit M.A."/>
            <person name="Marcet-Houben M."/>
            <person name="Nosek J."/>
            <person name="Gabaldon T."/>
        </authorList>
    </citation>
    <scope>NUCLEOTIDE SEQUENCE</scope>
    <source>
        <strain evidence="8">CBS6075</strain>
    </source>
</reference>